<dbReference type="KEGG" id="fya:KMW28_05450"/>
<dbReference type="Proteomes" id="UP000678679">
    <property type="component" value="Chromosome 1"/>
</dbReference>
<proteinExistence type="predicted"/>
<organism evidence="1 2">
    <name type="scientific">Flammeovirga yaeyamensis</name>
    <dbReference type="NCBI Taxonomy" id="367791"/>
    <lineage>
        <taxon>Bacteria</taxon>
        <taxon>Pseudomonadati</taxon>
        <taxon>Bacteroidota</taxon>
        <taxon>Cytophagia</taxon>
        <taxon>Cytophagales</taxon>
        <taxon>Flammeovirgaceae</taxon>
        <taxon>Flammeovirga</taxon>
    </lineage>
</organism>
<name>A0AAX1N6H2_9BACT</name>
<dbReference type="AlphaFoldDB" id="A0AAX1N6H2"/>
<dbReference type="EMBL" id="CP076132">
    <property type="protein sequence ID" value="QWG03027.1"/>
    <property type="molecule type" value="Genomic_DNA"/>
</dbReference>
<reference evidence="1 2" key="1">
    <citation type="submission" date="2021-05" db="EMBL/GenBank/DDBJ databases">
        <title>Comparative genomic studies on the polysaccharide-degrading batcterial strains of the Flammeovirga genus.</title>
        <authorList>
            <person name="Zewei F."/>
            <person name="Zheng Z."/>
            <person name="Yu L."/>
            <person name="Ruyue G."/>
            <person name="Yanhong M."/>
            <person name="Yuanyuan C."/>
            <person name="Jingyan G."/>
            <person name="Wenjun H."/>
        </authorList>
    </citation>
    <scope>NUCLEOTIDE SEQUENCE [LARGE SCALE GENOMIC DNA]</scope>
    <source>
        <strain evidence="1 2">NBRC:100898</strain>
    </source>
</reference>
<evidence type="ECO:0000313" key="2">
    <source>
        <dbReference type="Proteomes" id="UP000678679"/>
    </source>
</evidence>
<gene>
    <name evidence="1" type="ORF">KMW28_05450</name>
</gene>
<sequence length="63" mass="7324">MNKLFFILLSIFSINAFGQKDLTKTATHIEKEGKLLYRSEMASWHGTDLFLGQHQNKLRKKAQ</sequence>
<keyword evidence="2" id="KW-1185">Reference proteome</keyword>
<dbReference type="RefSeq" id="WP_066209492.1">
    <property type="nucleotide sequence ID" value="NZ_CP076132.1"/>
</dbReference>
<protein>
    <submittedName>
        <fullName evidence="1">Uncharacterized protein</fullName>
    </submittedName>
</protein>
<evidence type="ECO:0000313" key="1">
    <source>
        <dbReference type="EMBL" id="QWG03027.1"/>
    </source>
</evidence>
<accession>A0AAX1N6H2</accession>